<dbReference type="Proteomes" id="UP001201262">
    <property type="component" value="Unassembled WGS sequence"/>
</dbReference>
<name>A0AAD4KGR5_9EURO</name>
<protein>
    <submittedName>
        <fullName evidence="2">Uncharacterized protein</fullName>
    </submittedName>
</protein>
<feature type="signal peptide" evidence="1">
    <location>
        <begin position="1"/>
        <end position="20"/>
    </location>
</feature>
<reference evidence="2" key="1">
    <citation type="submission" date="2021-12" db="EMBL/GenBank/DDBJ databases">
        <title>Convergent genome expansion in fungi linked to evolution of root-endophyte symbiosis.</title>
        <authorList>
            <consortium name="DOE Joint Genome Institute"/>
            <person name="Ke Y.-H."/>
            <person name="Bonito G."/>
            <person name="Liao H.-L."/>
            <person name="Looney B."/>
            <person name="Rojas-Flechas A."/>
            <person name="Nash J."/>
            <person name="Hameed K."/>
            <person name="Schadt C."/>
            <person name="Martin F."/>
            <person name="Crous P.W."/>
            <person name="Miettinen O."/>
            <person name="Magnuson J.K."/>
            <person name="Labbe J."/>
            <person name="Jacobson D."/>
            <person name="Doktycz M.J."/>
            <person name="Veneault-Fourrey C."/>
            <person name="Kuo A."/>
            <person name="Mondo S."/>
            <person name="Calhoun S."/>
            <person name="Riley R."/>
            <person name="Ohm R."/>
            <person name="LaButti K."/>
            <person name="Andreopoulos B."/>
            <person name="Pangilinan J."/>
            <person name="Nolan M."/>
            <person name="Tritt A."/>
            <person name="Clum A."/>
            <person name="Lipzen A."/>
            <person name="Daum C."/>
            <person name="Barry K."/>
            <person name="Grigoriev I.V."/>
            <person name="Vilgalys R."/>
        </authorList>
    </citation>
    <scope>NUCLEOTIDE SEQUENCE</scope>
    <source>
        <strain evidence="2">PMI_201</strain>
    </source>
</reference>
<dbReference type="GeneID" id="70244694"/>
<evidence type="ECO:0000313" key="2">
    <source>
        <dbReference type="EMBL" id="KAH8691819.1"/>
    </source>
</evidence>
<dbReference type="EMBL" id="JAJTJA010000011">
    <property type="protein sequence ID" value="KAH8691819.1"/>
    <property type="molecule type" value="Genomic_DNA"/>
</dbReference>
<organism evidence="2 3">
    <name type="scientific">Talaromyces proteolyticus</name>
    <dbReference type="NCBI Taxonomy" id="1131652"/>
    <lineage>
        <taxon>Eukaryota</taxon>
        <taxon>Fungi</taxon>
        <taxon>Dikarya</taxon>
        <taxon>Ascomycota</taxon>
        <taxon>Pezizomycotina</taxon>
        <taxon>Eurotiomycetes</taxon>
        <taxon>Eurotiomycetidae</taxon>
        <taxon>Eurotiales</taxon>
        <taxon>Trichocomaceae</taxon>
        <taxon>Talaromyces</taxon>
        <taxon>Talaromyces sect. Bacilispori</taxon>
    </lineage>
</organism>
<sequence length="136" mass="14570">MYSHRLLVLSFLYSSQLASGYIANATVWENPNCSGSQTTIEIDVSDSHCFDVPGAAFSHYSESPLFASEYNVGCDVFTFSNNGCFYGGLGGKASCAHFGPDVVDCQQNIPLPNSGQCVPIPFASIQLDCSRYTGDA</sequence>
<proteinExistence type="predicted"/>
<dbReference type="AlphaFoldDB" id="A0AAD4KGR5"/>
<feature type="chain" id="PRO_5041935579" evidence="1">
    <location>
        <begin position="21"/>
        <end position="136"/>
    </location>
</feature>
<evidence type="ECO:0000313" key="3">
    <source>
        <dbReference type="Proteomes" id="UP001201262"/>
    </source>
</evidence>
<evidence type="ECO:0000256" key="1">
    <source>
        <dbReference type="SAM" id="SignalP"/>
    </source>
</evidence>
<dbReference type="RefSeq" id="XP_046067816.1">
    <property type="nucleotide sequence ID" value="XM_046214407.1"/>
</dbReference>
<comment type="caution">
    <text evidence="2">The sequence shown here is derived from an EMBL/GenBank/DDBJ whole genome shotgun (WGS) entry which is preliminary data.</text>
</comment>
<keyword evidence="1" id="KW-0732">Signal</keyword>
<gene>
    <name evidence="2" type="ORF">BGW36DRAFT_362856</name>
</gene>
<accession>A0AAD4KGR5</accession>
<keyword evidence="3" id="KW-1185">Reference proteome</keyword>